<organism evidence="1 2">
    <name type="scientific">Caerostris extrusa</name>
    <name type="common">Bark spider</name>
    <name type="synonym">Caerostris bankana</name>
    <dbReference type="NCBI Taxonomy" id="172846"/>
    <lineage>
        <taxon>Eukaryota</taxon>
        <taxon>Metazoa</taxon>
        <taxon>Ecdysozoa</taxon>
        <taxon>Arthropoda</taxon>
        <taxon>Chelicerata</taxon>
        <taxon>Arachnida</taxon>
        <taxon>Araneae</taxon>
        <taxon>Araneomorphae</taxon>
        <taxon>Entelegynae</taxon>
        <taxon>Araneoidea</taxon>
        <taxon>Araneidae</taxon>
        <taxon>Caerostris</taxon>
    </lineage>
</organism>
<comment type="caution">
    <text evidence="1">The sequence shown here is derived from an EMBL/GenBank/DDBJ whole genome shotgun (WGS) entry which is preliminary data.</text>
</comment>
<gene>
    <name evidence="1" type="ORF">CEXT_67691</name>
</gene>
<dbReference type="EMBL" id="BPLR01002375">
    <property type="protein sequence ID" value="GIX73111.1"/>
    <property type="molecule type" value="Genomic_DNA"/>
</dbReference>
<reference evidence="1 2" key="1">
    <citation type="submission" date="2021-06" db="EMBL/GenBank/DDBJ databases">
        <title>Caerostris extrusa draft genome.</title>
        <authorList>
            <person name="Kono N."/>
            <person name="Arakawa K."/>
        </authorList>
    </citation>
    <scope>NUCLEOTIDE SEQUENCE [LARGE SCALE GENOMIC DNA]</scope>
</reference>
<accession>A0AAV4ML25</accession>
<dbReference type="AlphaFoldDB" id="A0AAV4ML25"/>
<evidence type="ECO:0000313" key="2">
    <source>
        <dbReference type="Proteomes" id="UP001054945"/>
    </source>
</evidence>
<dbReference type="Proteomes" id="UP001054945">
    <property type="component" value="Unassembled WGS sequence"/>
</dbReference>
<proteinExistence type="predicted"/>
<keyword evidence="2" id="KW-1185">Reference proteome</keyword>
<name>A0AAV4ML25_CAEEX</name>
<sequence>MNFKTLDSKEIPEFRTLTSSFMQFSVPDVGIKATISVTTLIFQNDKKKLIAVGGMKENVIRIMHNVRKQNSRIISHNSTFCSIISQNLEERLNQRNLDKAIKKSFDKIRIKMS</sequence>
<protein>
    <submittedName>
        <fullName evidence="1">Uncharacterized protein</fullName>
    </submittedName>
</protein>
<evidence type="ECO:0000313" key="1">
    <source>
        <dbReference type="EMBL" id="GIX73111.1"/>
    </source>
</evidence>